<evidence type="ECO:0000256" key="10">
    <source>
        <dbReference type="ARBA" id="ARBA00022989"/>
    </source>
</evidence>
<dbReference type="GO" id="GO:0046677">
    <property type="term" value="P:response to antibiotic"/>
    <property type="evidence" value="ECO:0007669"/>
    <property type="project" value="UniProtKB-UniRule"/>
</dbReference>
<keyword evidence="7 17" id="KW-0378">Hydrolase</keyword>
<dbReference type="HAMAP" id="MF_01006">
    <property type="entry name" value="Undec_diphosphatase"/>
    <property type="match status" value="1"/>
</dbReference>
<keyword evidence="12 17" id="KW-0046">Antibiotic resistance</keyword>
<dbReference type="GO" id="GO:0005886">
    <property type="term" value="C:plasma membrane"/>
    <property type="evidence" value="ECO:0007669"/>
    <property type="project" value="UniProtKB-SubCell"/>
</dbReference>
<evidence type="ECO:0000256" key="13">
    <source>
        <dbReference type="ARBA" id="ARBA00023316"/>
    </source>
</evidence>
<dbReference type="NCBIfam" id="NF001390">
    <property type="entry name" value="PRK00281.1-4"/>
    <property type="match status" value="1"/>
</dbReference>
<comment type="similarity">
    <text evidence="2 17">Belongs to the UppP family.</text>
</comment>
<dbReference type="InterPro" id="IPR003824">
    <property type="entry name" value="UppP"/>
</dbReference>
<feature type="transmembrane region" description="Helical" evidence="17">
    <location>
        <begin position="107"/>
        <end position="128"/>
    </location>
</feature>
<dbReference type="GO" id="GO:0071555">
    <property type="term" value="P:cell wall organization"/>
    <property type="evidence" value="ECO:0007669"/>
    <property type="project" value="UniProtKB-KW"/>
</dbReference>
<dbReference type="RefSeq" id="WP_135546789.1">
    <property type="nucleotide sequence ID" value="NZ_SPQQ01000003.1"/>
</dbReference>
<dbReference type="GO" id="GO:0050380">
    <property type="term" value="F:undecaprenyl-diphosphatase activity"/>
    <property type="evidence" value="ECO:0007669"/>
    <property type="project" value="UniProtKB-UniRule"/>
</dbReference>
<dbReference type="NCBIfam" id="TIGR00753">
    <property type="entry name" value="undec_PP_bacA"/>
    <property type="match status" value="1"/>
</dbReference>
<evidence type="ECO:0000256" key="4">
    <source>
        <dbReference type="ARBA" id="ARBA00021581"/>
    </source>
</evidence>
<proteinExistence type="inferred from homology"/>
<accession>A0A4Z0R704</accession>
<dbReference type="Pfam" id="PF02673">
    <property type="entry name" value="BacA"/>
    <property type="match status" value="1"/>
</dbReference>
<gene>
    <name evidence="17" type="primary">uppP</name>
    <name evidence="18" type="ORF">E4K67_11755</name>
</gene>
<dbReference type="GO" id="GO:0009252">
    <property type="term" value="P:peptidoglycan biosynthetic process"/>
    <property type="evidence" value="ECO:0007669"/>
    <property type="project" value="UniProtKB-KW"/>
</dbReference>
<keyword evidence="19" id="KW-1185">Reference proteome</keyword>
<evidence type="ECO:0000256" key="7">
    <source>
        <dbReference type="ARBA" id="ARBA00022801"/>
    </source>
</evidence>
<keyword evidence="10 17" id="KW-1133">Transmembrane helix</keyword>
<evidence type="ECO:0000256" key="15">
    <source>
        <dbReference type="ARBA" id="ARBA00032932"/>
    </source>
</evidence>
<reference evidence="18 19" key="1">
    <citation type="submission" date="2019-03" db="EMBL/GenBank/DDBJ databases">
        <title>Draft Genome Sequence of Desulfosporosinus fructosivorans Strain 63.6F, Isolated from Marine Sediment in the Baltic Sea.</title>
        <authorList>
            <person name="Hausmann B."/>
            <person name="Vandieken V."/>
            <person name="Pjevac P."/>
            <person name="Schreck K."/>
            <person name="Herbold C.W."/>
            <person name="Loy A."/>
        </authorList>
    </citation>
    <scope>NUCLEOTIDE SEQUENCE [LARGE SCALE GENOMIC DNA]</scope>
    <source>
        <strain evidence="18 19">63.6F</strain>
    </source>
</reference>
<name>A0A4Z0R704_9FIRM</name>
<evidence type="ECO:0000256" key="9">
    <source>
        <dbReference type="ARBA" id="ARBA00022984"/>
    </source>
</evidence>
<dbReference type="PANTHER" id="PTHR30622">
    <property type="entry name" value="UNDECAPRENYL-DIPHOSPHATASE"/>
    <property type="match status" value="1"/>
</dbReference>
<evidence type="ECO:0000256" key="1">
    <source>
        <dbReference type="ARBA" id="ARBA00004651"/>
    </source>
</evidence>
<feature type="transmembrane region" description="Helical" evidence="17">
    <location>
        <begin position="82"/>
        <end position="101"/>
    </location>
</feature>
<evidence type="ECO:0000256" key="6">
    <source>
        <dbReference type="ARBA" id="ARBA00022692"/>
    </source>
</evidence>
<evidence type="ECO:0000256" key="17">
    <source>
        <dbReference type="HAMAP-Rule" id="MF_01006"/>
    </source>
</evidence>
<comment type="function">
    <text evidence="17">Catalyzes the dephosphorylation of undecaprenyl diphosphate (UPP). Confers resistance to bacitracin.</text>
</comment>
<feature type="transmembrane region" description="Helical" evidence="17">
    <location>
        <begin position="41"/>
        <end position="61"/>
    </location>
</feature>
<evidence type="ECO:0000256" key="16">
    <source>
        <dbReference type="ARBA" id="ARBA00047594"/>
    </source>
</evidence>
<evidence type="ECO:0000256" key="14">
    <source>
        <dbReference type="ARBA" id="ARBA00032707"/>
    </source>
</evidence>
<dbReference type="GO" id="GO:0008360">
    <property type="term" value="P:regulation of cell shape"/>
    <property type="evidence" value="ECO:0007669"/>
    <property type="project" value="UniProtKB-KW"/>
</dbReference>
<organism evidence="18 19">
    <name type="scientific">Desulfosporosinus fructosivorans</name>
    <dbReference type="NCBI Taxonomy" id="2018669"/>
    <lineage>
        <taxon>Bacteria</taxon>
        <taxon>Bacillati</taxon>
        <taxon>Bacillota</taxon>
        <taxon>Clostridia</taxon>
        <taxon>Eubacteriales</taxon>
        <taxon>Desulfitobacteriaceae</taxon>
        <taxon>Desulfosporosinus</taxon>
    </lineage>
</organism>
<keyword evidence="9 17" id="KW-0573">Peptidoglycan synthesis</keyword>
<dbReference type="EC" id="3.6.1.27" evidence="3 17"/>
<keyword evidence="13 17" id="KW-0961">Cell wall biogenesis/degradation</keyword>
<protein>
    <recommendedName>
        <fullName evidence="4 17">Undecaprenyl-diphosphatase</fullName>
        <ecNumber evidence="3 17">3.6.1.27</ecNumber>
    </recommendedName>
    <alternativeName>
        <fullName evidence="15 17">Bacitracin resistance protein</fullName>
    </alternativeName>
    <alternativeName>
        <fullName evidence="14 17">Undecaprenyl pyrophosphate phosphatase</fullName>
    </alternativeName>
</protein>
<dbReference type="NCBIfam" id="NF001391">
    <property type="entry name" value="PRK00281.1-5"/>
    <property type="match status" value="1"/>
</dbReference>
<feature type="transmembrane region" description="Helical" evidence="17">
    <location>
        <begin position="149"/>
        <end position="175"/>
    </location>
</feature>
<keyword evidence="8 17" id="KW-0133">Cell shape</keyword>
<keyword evidence="6 17" id="KW-0812">Transmembrane</keyword>
<evidence type="ECO:0000256" key="2">
    <source>
        <dbReference type="ARBA" id="ARBA00010621"/>
    </source>
</evidence>
<feature type="transmembrane region" description="Helical" evidence="17">
    <location>
        <begin position="215"/>
        <end position="236"/>
    </location>
</feature>
<comment type="subcellular location">
    <subcellularLocation>
        <location evidence="1 17">Cell membrane</location>
        <topology evidence="1 17">Multi-pass membrane protein</topology>
    </subcellularLocation>
</comment>
<evidence type="ECO:0000256" key="3">
    <source>
        <dbReference type="ARBA" id="ARBA00012374"/>
    </source>
</evidence>
<evidence type="ECO:0000256" key="12">
    <source>
        <dbReference type="ARBA" id="ARBA00023251"/>
    </source>
</evidence>
<dbReference type="Proteomes" id="UP000298460">
    <property type="component" value="Unassembled WGS sequence"/>
</dbReference>
<dbReference type="EMBL" id="SPQQ01000003">
    <property type="protein sequence ID" value="TGE38590.1"/>
    <property type="molecule type" value="Genomic_DNA"/>
</dbReference>
<comment type="caution">
    <text evidence="18">The sequence shown here is derived from an EMBL/GenBank/DDBJ whole genome shotgun (WGS) entry which is preliminary data.</text>
</comment>
<dbReference type="NCBIfam" id="NF001389">
    <property type="entry name" value="PRK00281.1-2"/>
    <property type="match status" value="1"/>
</dbReference>
<evidence type="ECO:0000313" key="18">
    <source>
        <dbReference type="EMBL" id="TGE38590.1"/>
    </source>
</evidence>
<feature type="transmembrane region" description="Helical" evidence="17">
    <location>
        <begin position="181"/>
        <end position="203"/>
    </location>
</feature>
<keyword evidence="11 17" id="KW-0472">Membrane</keyword>
<evidence type="ECO:0000256" key="5">
    <source>
        <dbReference type="ARBA" id="ARBA00022475"/>
    </source>
</evidence>
<evidence type="ECO:0000256" key="11">
    <source>
        <dbReference type="ARBA" id="ARBA00023136"/>
    </source>
</evidence>
<comment type="catalytic activity">
    <reaction evidence="16 17">
        <text>di-trans,octa-cis-undecaprenyl diphosphate + H2O = di-trans,octa-cis-undecaprenyl phosphate + phosphate + H(+)</text>
        <dbReference type="Rhea" id="RHEA:28094"/>
        <dbReference type="ChEBI" id="CHEBI:15377"/>
        <dbReference type="ChEBI" id="CHEBI:15378"/>
        <dbReference type="ChEBI" id="CHEBI:43474"/>
        <dbReference type="ChEBI" id="CHEBI:58405"/>
        <dbReference type="ChEBI" id="CHEBI:60392"/>
        <dbReference type="EC" id="3.6.1.27"/>
    </reaction>
</comment>
<feature type="transmembrane region" description="Helical" evidence="17">
    <location>
        <begin position="248"/>
        <end position="265"/>
    </location>
</feature>
<comment type="miscellaneous">
    <text evidence="17">Bacitracin is thought to be involved in the inhibition of peptidoglycan synthesis by sequestering undecaprenyl diphosphate, thereby reducing the pool of lipid carrier available.</text>
</comment>
<dbReference type="OrthoDB" id="9808289at2"/>
<sequence>MNDFLSALILGIVEGITEFLPISSTGHLIIVNQFVGFSEQFANMFNVVIQLGAILSVVVYFRKRLIPSGRNKPLENQRIFDLWKKTIAGVIPALAIGFLLGDYIEERLFNTTVVALALIVGGLILLYIENRKPLNRITSVEYLTYKTAILIGFIQCLAMIPGTSRSAATIIGAMLLGASRIVAAEFSFFLAIPTMAAASGYTLLKSGMLLSTHEFLVVACGFIVSFAVAWLVIAGLMNYISKRNFKPFGYYRIVLGIIVLAYFFLI</sequence>
<dbReference type="PANTHER" id="PTHR30622:SF3">
    <property type="entry name" value="UNDECAPRENYL-DIPHOSPHATASE"/>
    <property type="match status" value="1"/>
</dbReference>
<keyword evidence="5 17" id="KW-1003">Cell membrane</keyword>
<evidence type="ECO:0000256" key="8">
    <source>
        <dbReference type="ARBA" id="ARBA00022960"/>
    </source>
</evidence>
<dbReference type="AlphaFoldDB" id="A0A4Z0R704"/>
<evidence type="ECO:0000313" key="19">
    <source>
        <dbReference type="Proteomes" id="UP000298460"/>
    </source>
</evidence>